<organism evidence="2 3">
    <name type="scientific">Streptomyces orinoci</name>
    <name type="common">Streptoverticillium orinoci</name>
    <dbReference type="NCBI Taxonomy" id="67339"/>
    <lineage>
        <taxon>Bacteria</taxon>
        <taxon>Bacillati</taxon>
        <taxon>Actinomycetota</taxon>
        <taxon>Actinomycetes</taxon>
        <taxon>Kitasatosporales</taxon>
        <taxon>Streptomycetaceae</taxon>
        <taxon>Streptomyces</taxon>
    </lineage>
</organism>
<comment type="caution">
    <text evidence="2">The sequence shown here is derived from an EMBL/GenBank/DDBJ whole genome shotgun (WGS) entry which is preliminary data.</text>
</comment>
<sequence>MTADAIPFPHSGARRISAAVVAVLALVAALLTTAAPAHADNSVVEMPALVPGGPDYQQKLKDEVGFWNLSKMAKAALNNEDHDAVAPSGGWDAYSKPWPVRQGLIGRTAGKLLMEYKNLDTGATELSACSGDVVTSANKSVVITAGHCVGYHLPVVGPNLFVDNMVFIPGFNGAGLARHTDSTALPGKDVAPYGVWGVTREWTTDTWAHNGDWAAGGDMAALLVANPDDPRPIAEVTGGQKIAFNQPRAQHSVLFGYPTSNERNYYSHAQNKVAAPLQRDYDGRTLMYAEGDAWSDPVYYNDVITGAMAPGSSGGPWLQNFDPATGEGVQTGAFSRYDDPGQIIGIQGWLIGPNLQATQFGDEEQAVYFAAQSVNRQPVNRA</sequence>
<feature type="chain" id="PRO_5047104845" description="V8-like Glu-specific endopeptidase" evidence="1">
    <location>
        <begin position="40"/>
        <end position="382"/>
    </location>
</feature>
<keyword evidence="3" id="KW-1185">Reference proteome</keyword>
<dbReference type="InterPro" id="IPR018114">
    <property type="entry name" value="TRYPSIN_HIS"/>
</dbReference>
<dbReference type="RefSeq" id="WP_153068645.1">
    <property type="nucleotide sequence ID" value="NZ_JBFAUK010000011.1"/>
</dbReference>
<dbReference type="InterPro" id="IPR043504">
    <property type="entry name" value="Peptidase_S1_PA_chymotrypsin"/>
</dbReference>
<dbReference type="EMBL" id="JBFAUK010000011">
    <property type="protein sequence ID" value="MEV5507971.1"/>
    <property type="molecule type" value="Genomic_DNA"/>
</dbReference>
<proteinExistence type="predicted"/>
<feature type="signal peptide" evidence="1">
    <location>
        <begin position="1"/>
        <end position="39"/>
    </location>
</feature>
<accession>A0ABV3JYK3</accession>
<gene>
    <name evidence="2" type="ORF">AB0L16_16055</name>
</gene>
<evidence type="ECO:0000256" key="1">
    <source>
        <dbReference type="SAM" id="SignalP"/>
    </source>
</evidence>
<evidence type="ECO:0008006" key="4">
    <source>
        <dbReference type="Google" id="ProtNLM"/>
    </source>
</evidence>
<evidence type="ECO:0000313" key="3">
    <source>
        <dbReference type="Proteomes" id="UP001552594"/>
    </source>
</evidence>
<evidence type="ECO:0000313" key="2">
    <source>
        <dbReference type="EMBL" id="MEV5507971.1"/>
    </source>
</evidence>
<protein>
    <recommendedName>
        <fullName evidence="4">V8-like Glu-specific endopeptidase</fullName>
    </recommendedName>
</protein>
<dbReference type="Proteomes" id="UP001552594">
    <property type="component" value="Unassembled WGS sequence"/>
</dbReference>
<name>A0ABV3JYK3_STRON</name>
<keyword evidence="1" id="KW-0732">Signal</keyword>
<dbReference type="SUPFAM" id="SSF50494">
    <property type="entry name" value="Trypsin-like serine proteases"/>
    <property type="match status" value="1"/>
</dbReference>
<dbReference type="Gene3D" id="2.40.10.10">
    <property type="entry name" value="Trypsin-like serine proteases"/>
    <property type="match status" value="2"/>
</dbReference>
<dbReference type="InterPro" id="IPR009003">
    <property type="entry name" value="Peptidase_S1_PA"/>
</dbReference>
<dbReference type="PROSITE" id="PS00134">
    <property type="entry name" value="TRYPSIN_HIS"/>
    <property type="match status" value="1"/>
</dbReference>
<reference evidence="2 3" key="1">
    <citation type="submission" date="2024-06" db="EMBL/GenBank/DDBJ databases">
        <title>The Natural Products Discovery Center: Release of the First 8490 Sequenced Strains for Exploring Actinobacteria Biosynthetic Diversity.</title>
        <authorList>
            <person name="Kalkreuter E."/>
            <person name="Kautsar S.A."/>
            <person name="Yang D."/>
            <person name="Bader C.D."/>
            <person name="Teijaro C.N."/>
            <person name="Fluegel L."/>
            <person name="Davis C.M."/>
            <person name="Simpson J.R."/>
            <person name="Lauterbach L."/>
            <person name="Steele A.D."/>
            <person name="Gui C."/>
            <person name="Meng S."/>
            <person name="Li G."/>
            <person name="Viehrig K."/>
            <person name="Ye F."/>
            <person name="Su P."/>
            <person name="Kiefer A.F."/>
            <person name="Nichols A."/>
            <person name="Cepeda A.J."/>
            <person name="Yan W."/>
            <person name="Fan B."/>
            <person name="Jiang Y."/>
            <person name="Adhikari A."/>
            <person name="Zheng C.-J."/>
            <person name="Schuster L."/>
            <person name="Cowan T.M."/>
            <person name="Smanski M.J."/>
            <person name="Chevrette M.G."/>
            <person name="De Carvalho L.P.S."/>
            <person name="Shen B."/>
        </authorList>
    </citation>
    <scope>NUCLEOTIDE SEQUENCE [LARGE SCALE GENOMIC DNA]</scope>
    <source>
        <strain evidence="2 3">NPDC052347</strain>
    </source>
</reference>